<dbReference type="Proteomes" id="UP000321157">
    <property type="component" value="Unassembled WGS sequence"/>
</dbReference>
<dbReference type="OrthoDB" id="2472497at2"/>
<feature type="domain" description="HTH cro/C1-type" evidence="1">
    <location>
        <begin position="12"/>
        <end position="67"/>
    </location>
</feature>
<dbReference type="Gene3D" id="1.10.260.40">
    <property type="entry name" value="lambda repressor-like DNA-binding domains"/>
    <property type="match status" value="1"/>
</dbReference>
<evidence type="ECO:0000313" key="3">
    <source>
        <dbReference type="Proteomes" id="UP000321157"/>
    </source>
</evidence>
<name>A0A511VBD7_9BACL</name>
<comment type="caution">
    <text evidence="2">The sequence shown here is derived from an EMBL/GenBank/DDBJ whole genome shotgun (WGS) entry which is preliminary data.</text>
</comment>
<dbReference type="InterPro" id="IPR001387">
    <property type="entry name" value="Cro/C1-type_HTH"/>
</dbReference>
<dbReference type="InterPro" id="IPR010982">
    <property type="entry name" value="Lambda_DNA-bd_dom_sf"/>
</dbReference>
<gene>
    <name evidence="2" type="ORF">ADA01nite_35990</name>
</gene>
<accession>A0A511VBD7</accession>
<dbReference type="EMBL" id="BJXX01000168">
    <property type="protein sequence ID" value="GEN36139.1"/>
    <property type="molecule type" value="Genomic_DNA"/>
</dbReference>
<dbReference type="SMART" id="SM00530">
    <property type="entry name" value="HTH_XRE"/>
    <property type="match status" value="1"/>
</dbReference>
<dbReference type="GO" id="GO:0003677">
    <property type="term" value="F:DNA binding"/>
    <property type="evidence" value="ECO:0007669"/>
    <property type="project" value="InterPro"/>
</dbReference>
<organism evidence="2 3">
    <name type="scientific">Aneurinibacillus danicus</name>
    <dbReference type="NCBI Taxonomy" id="267746"/>
    <lineage>
        <taxon>Bacteria</taxon>
        <taxon>Bacillati</taxon>
        <taxon>Bacillota</taxon>
        <taxon>Bacilli</taxon>
        <taxon>Bacillales</taxon>
        <taxon>Paenibacillaceae</taxon>
        <taxon>Aneurinibacillus group</taxon>
        <taxon>Aneurinibacillus</taxon>
    </lineage>
</organism>
<dbReference type="SUPFAM" id="SSF47413">
    <property type="entry name" value="lambda repressor-like DNA-binding domains"/>
    <property type="match status" value="1"/>
</dbReference>
<evidence type="ECO:0000313" key="2">
    <source>
        <dbReference type="EMBL" id="GEN36139.1"/>
    </source>
</evidence>
<dbReference type="RefSeq" id="WP_146811781.1">
    <property type="nucleotide sequence ID" value="NZ_BJXX01000168.1"/>
</dbReference>
<proteinExistence type="predicted"/>
<reference evidence="2 3" key="1">
    <citation type="submission" date="2019-07" db="EMBL/GenBank/DDBJ databases">
        <title>Whole genome shotgun sequence of Aneurinibacillus danicus NBRC 102444.</title>
        <authorList>
            <person name="Hosoyama A."/>
            <person name="Uohara A."/>
            <person name="Ohji S."/>
            <person name="Ichikawa N."/>
        </authorList>
    </citation>
    <scope>NUCLEOTIDE SEQUENCE [LARGE SCALE GENOMIC DNA]</scope>
    <source>
        <strain evidence="2 3">NBRC 102444</strain>
    </source>
</reference>
<dbReference type="AlphaFoldDB" id="A0A511VBD7"/>
<protein>
    <recommendedName>
        <fullName evidence="1">HTH cro/C1-type domain-containing protein</fullName>
    </recommendedName>
</protein>
<dbReference type="Pfam" id="PF01381">
    <property type="entry name" value="HTH_3"/>
    <property type="match status" value="1"/>
</dbReference>
<evidence type="ECO:0000259" key="1">
    <source>
        <dbReference type="PROSITE" id="PS50943"/>
    </source>
</evidence>
<dbReference type="PROSITE" id="PS50943">
    <property type="entry name" value="HTH_CROC1"/>
    <property type="match status" value="1"/>
</dbReference>
<dbReference type="CDD" id="cd00093">
    <property type="entry name" value="HTH_XRE"/>
    <property type="match status" value="1"/>
</dbReference>
<keyword evidence="3" id="KW-1185">Reference proteome</keyword>
<sequence>MANSNNSELGLEIRKHLYRIGKSQKWLAEETGFSTVHVSAVINGRAKPSPEFLYKVCQALNTDIEPFIKIMFKVI</sequence>